<dbReference type="PANTHER" id="PTHR13200:SF0">
    <property type="entry name" value="EEF1A LYSINE METHYLTRANSFERASE 1"/>
    <property type="match status" value="1"/>
</dbReference>
<organism evidence="6 7">
    <name type="scientific">Ophiocordyceps unilateralis</name>
    <name type="common">Zombie-ant fungus</name>
    <name type="synonym">Torrubia unilateralis</name>
    <dbReference type="NCBI Taxonomy" id="268505"/>
    <lineage>
        <taxon>Eukaryota</taxon>
        <taxon>Fungi</taxon>
        <taxon>Dikarya</taxon>
        <taxon>Ascomycota</taxon>
        <taxon>Pezizomycotina</taxon>
        <taxon>Sordariomycetes</taxon>
        <taxon>Hypocreomycetidae</taxon>
        <taxon>Hypocreales</taxon>
        <taxon>Ophiocordycipitaceae</taxon>
        <taxon>Ophiocordyceps</taxon>
    </lineage>
</organism>
<dbReference type="Proteomes" id="UP000037136">
    <property type="component" value="Unassembled WGS sequence"/>
</dbReference>
<evidence type="ECO:0000256" key="4">
    <source>
        <dbReference type="ARBA" id="ARBA00022679"/>
    </source>
</evidence>
<dbReference type="InterPro" id="IPR019369">
    <property type="entry name" value="Efm5/EEF1AKMT1"/>
</dbReference>
<dbReference type="InterPro" id="IPR041370">
    <property type="entry name" value="Mlase_EEF1AKMT1/ZCCHC4"/>
</dbReference>
<dbReference type="EMBL" id="LAZP02001055">
    <property type="protein sequence ID" value="PFH55250.1"/>
    <property type="molecule type" value="Genomic_DNA"/>
</dbReference>
<dbReference type="Pfam" id="PF10237">
    <property type="entry name" value="N6-adenineMlase"/>
    <property type="match status" value="1"/>
</dbReference>
<gene>
    <name evidence="5" type="primary">EFM5</name>
    <name evidence="6" type="ORF">XA68_10265</name>
</gene>
<evidence type="ECO:0000256" key="5">
    <source>
        <dbReference type="HAMAP-Rule" id="MF_03187"/>
    </source>
</evidence>
<dbReference type="GO" id="GO:0005737">
    <property type="term" value="C:cytoplasm"/>
    <property type="evidence" value="ECO:0007669"/>
    <property type="project" value="UniProtKB-SubCell"/>
</dbReference>
<dbReference type="PANTHER" id="PTHR13200">
    <property type="entry name" value="EEF1A LYSINE METHYLTRANSFERASE 1"/>
    <property type="match status" value="1"/>
</dbReference>
<sequence>MDECNDECNDENITLSGQALTALAEFNAQRHVLQTEFTKLRADVAQGPLSIEVFPEDWNESQFWYSEETAHILASQLVEGSTDRTRIGLVSAPSVFLALKKLLHSRQENERPELVLLEHDKRFDICDDFVYYDYQEPLHLPACLGGSMDRILCDPPFLSEECQTKVAATVRWLLKSSGAGLMEPRVVICTGERMRQIVTRLYQRLGVVATTFEPKHARELGNEFLCYANFQSSSWTWRLAEVDEASGSIRDGADSVGHGLASAV</sequence>
<dbReference type="OrthoDB" id="206354at2759"/>
<dbReference type="GO" id="GO:0032259">
    <property type="term" value="P:methylation"/>
    <property type="evidence" value="ECO:0007669"/>
    <property type="project" value="UniProtKB-KW"/>
</dbReference>
<evidence type="ECO:0000313" key="7">
    <source>
        <dbReference type="Proteomes" id="UP000037136"/>
    </source>
</evidence>
<keyword evidence="7" id="KW-1185">Reference proteome</keyword>
<evidence type="ECO:0000256" key="2">
    <source>
        <dbReference type="ARBA" id="ARBA00022490"/>
    </source>
</evidence>
<reference evidence="6 7" key="1">
    <citation type="journal article" date="2015" name="BMC Genomics">
        <title>Gene expression during zombie ant biting behavior reflects the complexity underlying fungal parasitic behavioral manipulation.</title>
        <authorList>
            <person name="de Bekker C."/>
            <person name="Ohm R.A."/>
            <person name="Loreto R.G."/>
            <person name="Sebastian A."/>
            <person name="Albert I."/>
            <person name="Merrow M."/>
            <person name="Brachmann A."/>
            <person name="Hughes D.P."/>
        </authorList>
    </citation>
    <scope>NUCLEOTIDE SEQUENCE [LARGE SCALE GENOMIC DNA]</scope>
    <source>
        <strain evidence="6 7">SC16a</strain>
    </source>
</reference>
<dbReference type="HAMAP" id="MF_03187">
    <property type="entry name" value="Methyltr_EFM5"/>
    <property type="match status" value="1"/>
</dbReference>
<comment type="subcellular location">
    <subcellularLocation>
        <location evidence="1 5">Cytoplasm</location>
    </subcellularLocation>
</comment>
<dbReference type="AlphaFoldDB" id="A0A2A9P2W8"/>
<keyword evidence="3 5" id="KW-0489">Methyltransferase</keyword>
<comment type="similarity">
    <text evidence="5">Belongs to the class I-like SAM-binding methyltransferase superfamily. EFM5 family.</text>
</comment>
<reference evidence="6 7" key="2">
    <citation type="journal article" date="2017" name="Sci. Rep.">
        <title>Ant-infecting Ophiocordyceps genomes reveal a high diversity of potential behavioral manipulation genes and a possible major role for enterotoxins.</title>
        <authorList>
            <person name="de Bekker C."/>
            <person name="Ohm R.A."/>
            <person name="Evans H.C."/>
            <person name="Brachmann A."/>
            <person name="Hughes D.P."/>
        </authorList>
    </citation>
    <scope>NUCLEOTIDE SEQUENCE [LARGE SCALE GENOMIC DNA]</scope>
    <source>
        <strain evidence="6 7">SC16a</strain>
    </source>
</reference>
<keyword evidence="2 5" id="KW-0963">Cytoplasm</keyword>
<keyword evidence="4 5" id="KW-0808">Transferase</keyword>
<dbReference type="GO" id="GO:0016279">
    <property type="term" value="F:protein-lysine N-methyltransferase activity"/>
    <property type="evidence" value="ECO:0007669"/>
    <property type="project" value="UniProtKB-UniRule"/>
</dbReference>
<dbReference type="STRING" id="268505.A0A2A9P2W8"/>
<comment type="caution">
    <text evidence="6">The sequence shown here is derived from an EMBL/GenBank/DDBJ whole genome shotgun (WGS) entry which is preliminary data.</text>
</comment>
<dbReference type="EC" id="2.1.1.-" evidence="5"/>
<name>A0A2A9P2W8_OPHUN</name>
<evidence type="ECO:0000256" key="1">
    <source>
        <dbReference type="ARBA" id="ARBA00004496"/>
    </source>
</evidence>
<evidence type="ECO:0000256" key="3">
    <source>
        <dbReference type="ARBA" id="ARBA00022603"/>
    </source>
</evidence>
<evidence type="ECO:0000313" key="6">
    <source>
        <dbReference type="EMBL" id="PFH55250.1"/>
    </source>
</evidence>
<proteinExistence type="inferred from homology"/>
<comment type="function">
    <text evidence="5">S-adenosyl-L-methionine-dependent protein-lysine N-methyltransferase that trimethylates elongation factor 1-alpha at 'Lys-79'.</text>
</comment>
<accession>A0A2A9P2W8</accession>
<protein>
    <recommendedName>
        <fullName evidence="5">Protein-lysine N-methyltransferase EFM5</fullName>
        <ecNumber evidence="5">2.1.1.-</ecNumber>
    </recommendedName>
    <alternativeName>
        <fullName evidence="5">Elongation factor methyltransferase 5</fullName>
    </alternativeName>
</protein>